<keyword evidence="2" id="KW-1185">Reference proteome</keyword>
<sequence length="70" mass="8186">MKPVVISSMRKAHYYSVKFICDTAKCCCSIAVYEDFLYHLLFAYTSRDRVRHDGDGTRRRMGEVWRDSSG</sequence>
<evidence type="ECO:0000313" key="1">
    <source>
        <dbReference type="EMBL" id="KAF9485230.1"/>
    </source>
</evidence>
<accession>A0A9P6D6T9</accession>
<dbReference type="Proteomes" id="UP000807469">
    <property type="component" value="Unassembled WGS sequence"/>
</dbReference>
<evidence type="ECO:0000313" key="2">
    <source>
        <dbReference type="Proteomes" id="UP000807469"/>
    </source>
</evidence>
<gene>
    <name evidence="1" type="ORF">BDN70DRAFT_871635</name>
</gene>
<comment type="caution">
    <text evidence="1">The sequence shown here is derived from an EMBL/GenBank/DDBJ whole genome shotgun (WGS) entry which is preliminary data.</text>
</comment>
<reference evidence="1" key="1">
    <citation type="submission" date="2020-11" db="EMBL/GenBank/DDBJ databases">
        <authorList>
            <consortium name="DOE Joint Genome Institute"/>
            <person name="Ahrendt S."/>
            <person name="Riley R."/>
            <person name="Andreopoulos W."/>
            <person name="Labutti K."/>
            <person name="Pangilinan J."/>
            <person name="Ruiz-Duenas F.J."/>
            <person name="Barrasa J.M."/>
            <person name="Sanchez-Garcia M."/>
            <person name="Camarero S."/>
            <person name="Miyauchi S."/>
            <person name="Serrano A."/>
            <person name="Linde D."/>
            <person name="Babiker R."/>
            <person name="Drula E."/>
            <person name="Ayuso-Fernandez I."/>
            <person name="Pacheco R."/>
            <person name="Padilla G."/>
            <person name="Ferreira P."/>
            <person name="Barriuso J."/>
            <person name="Kellner H."/>
            <person name="Castanera R."/>
            <person name="Alfaro M."/>
            <person name="Ramirez L."/>
            <person name="Pisabarro A.G."/>
            <person name="Kuo A."/>
            <person name="Tritt A."/>
            <person name="Lipzen A."/>
            <person name="He G."/>
            <person name="Yan M."/>
            <person name="Ng V."/>
            <person name="Cullen D."/>
            <person name="Martin F."/>
            <person name="Rosso M.-N."/>
            <person name="Henrissat B."/>
            <person name="Hibbett D."/>
            <person name="Martinez A.T."/>
            <person name="Grigoriev I.V."/>
        </authorList>
    </citation>
    <scope>NUCLEOTIDE SEQUENCE</scope>
    <source>
        <strain evidence="1">CIRM-BRFM 674</strain>
    </source>
</reference>
<organism evidence="1 2">
    <name type="scientific">Pholiota conissans</name>
    <dbReference type="NCBI Taxonomy" id="109636"/>
    <lineage>
        <taxon>Eukaryota</taxon>
        <taxon>Fungi</taxon>
        <taxon>Dikarya</taxon>
        <taxon>Basidiomycota</taxon>
        <taxon>Agaricomycotina</taxon>
        <taxon>Agaricomycetes</taxon>
        <taxon>Agaricomycetidae</taxon>
        <taxon>Agaricales</taxon>
        <taxon>Agaricineae</taxon>
        <taxon>Strophariaceae</taxon>
        <taxon>Pholiota</taxon>
    </lineage>
</organism>
<dbReference type="AlphaFoldDB" id="A0A9P6D6T9"/>
<name>A0A9P6D6T9_9AGAR</name>
<proteinExistence type="predicted"/>
<protein>
    <submittedName>
        <fullName evidence="1">Uncharacterized protein</fullName>
    </submittedName>
</protein>
<dbReference type="EMBL" id="MU155137">
    <property type="protein sequence ID" value="KAF9485230.1"/>
    <property type="molecule type" value="Genomic_DNA"/>
</dbReference>